<dbReference type="Pfam" id="PF18456">
    <property type="entry name" value="CmlA_N"/>
    <property type="match status" value="1"/>
</dbReference>
<evidence type="ECO:0000313" key="3">
    <source>
        <dbReference type="EMBL" id="SCG16249.1"/>
    </source>
</evidence>
<protein>
    <submittedName>
        <fullName evidence="3">L-ascorbate metabolism protein UlaG, beta-lactamase superfamily</fullName>
    </submittedName>
</protein>
<evidence type="ECO:0000259" key="1">
    <source>
        <dbReference type="Pfam" id="PF12706"/>
    </source>
</evidence>
<dbReference type="AlphaFoldDB" id="A0A1C5G8N7"/>
<dbReference type="Pfam" id="PF12706">
    <property type="entry name" value="Lactamase_B_2"/>
    <property type="match status" value="1"/>
</dbReference>
<evidence type="ECO:0000259" key="2">
    <source>
        <dbReference type="Pfam" id="PF18456"/>
    </source>
</evidence>
<organism evidence="3 4">
    <name type="scientific">Micromonospora echinofusca</name>
    <dbReference type="NCBI Taxonomy" id="47858"/>
    <lineage>
        <taxon>Bacteria</taxon>
        <taxon>Bacillati</taxon>
        <taxon>Actinomycetota</taxon>
        <taxon>Actinomycetes</taxon>
        <taxon>Micromonosporales</taxon>
        <taxon>Micromonosporaceae</taxon>
        <taxon>Micromonospora</taxon>
    </lineage>
</organism>
<dbReference type="Proteomes" id="UP000198251">
    <property type="component" value="Chromosome I"/>
</dbReference>
<evidence type="ECO:0000313" key="4">
    <source>
        <dbReference type="Proteomes" id="UP000198251"/>
    </source>
</evidence>
<sequence length="531" mass="58771">MNQPFASHDLVHALPNLALEPLIHRYYAWLNLVSPVPAAMNFAKLHVPLLRSFLDAPALHRRSARDPKLRGGMFVDLEDDQLDGVSDLATRLADGPMPELSAAMDELTVNLEKLADGFDLTPRYGEIPPALRGYVELVYDLNDHARIRLAERMLYRSRHFDETAHSVDLSLATGDERPFAMTTPRFPGNGHVQATMPLRDPRIDLLFSTMTTARPFGELREAFDVSDADLATFSGLFSAEPGGSPDRNLDGPGLRVRYFGHACVVVQSGPVTVMTDPFLSDALGDGDRYAYADLPDVIDYVLITHGHQDHLELASLLKLRHRIGTVVVPKTAAGALQDPSLRLCLEALGFPNVVDVEPGETIELPDGQIVVCPFVGEHCDLDIAAKVTYSVRTGGKNLYFGADNRCVDPALFGHIHDMIGDVDLAFLGMECDGAPLSWMYGPLFSRRIDQKMSRSRKLNGSDAVEAMGIVRRLRARQAYVYAMGREPWLVFVMATNYTDESYQLKQMAEFFQRCADVGVPARELYGRADLA</sequence>
<accession>A0A1C5G8N7</accession>
<dbReference type="InterPro" id="IPR041141">
    <property type="entry name" value="CmlA_N"/>
</dbReference>
<feature type="domain" description="Diiron non-heme beta-hydroxylase N-terminal" evidence="2">
    <location>
        <begin position="16"/>
        <end position="241"/>
    </location>
</feature>
<feature type="domain" description="Metallo-beta-lactamase" evidence="1">
    <location>
        <begin position="273"/>
        <end position="430"/>
    </location>
</feature>
<gene>
    <name evidence="3" type="ORF">GA0070610_2508</name>
</gene>
<reference evidence="3 4" key="1">
    <citation type="submission" date="2016-06" db="EMBL/GenBank/DDBJ databases">
        <authorList>
            <person name="Kjaerup R.B."/>
            <person name="Dalgaard T.S."/>
            <person name="Juul-Madsen H.R."/>
        </authorList>
    </citation>
    <scope>NUCLEOTIDE SEQUENCE [LARGE SCALE GENOMIC DNA]</scope>
    <source>
        <strain evidence="3 4">DSM 43913</strain>
    </source>
</reference>
<name>A0A1C5G8N7_MICEH</name>
<dbReference type="EMBL" id="LT607733">
    <property type="protein sequence ID" value="SCG16249.1"/>
    <property type="molecule type" value="Genomic_DNA"/>
</dbReference>
<dbReference type="GeneID" id="95802311"/>
<dbReference type="InterPro" id="IPR001279">
    <property type="entry name" value="Metallo-B-lactamas"/>
</dbReference>
<dbReference type="PANTHER" id="PTHR43546">
    <property type="entry name" value="UPF0173 METAL-DEPENDENT HYDROLASE MJ1163-RELATED"/>
    <property type="match status" value="1"/>
</dbReference>
<dbReference type="InterPro" id="IPR036866">
    <property type="entry name" value="RibonucZ/Hydroxyglut_hydro"/>
</dbReference>
<keyword evidence="4" id="KW-1185">Reference proteome</keyword>
<dbReference type="SUPFAM" id="SSF56281">
    <property type="entry name" value="Metallo-hydrolase/oxidoreductase"/>
    <property type="match status" value="1"/>
</dbReference>
<dbReference type="RefSeq" id="WP_089000168.1">
    <property type="nucleotide sequence ID" value="NZ_JBFAAC010000005.1"/>
</dbReference>
<dbReference type="InterPro" id="IPR050114">
    <property type="entry name" value="UPF0173_UPF0282_UlaG_hydrolase"/>
</dbReference>
<dbReference type="Gene3D" id="3.60.15.10">
    <property type="entry name" value="Ribonuclease Z/Hydroxyacylglutathione hydrolase-like"/>
    <property type="match status" value="1"/>
</dbReference>
<proteinExistence type="predicted"/>